<organism evidence="4 5">
    <name type="scientific">Gemmatimonas aurantiaca</name>
    <dbReference type="NCBI Taxonomy" id="173480"/>
    <lineage>
        <taxon>Bacteria</taxon>
        <taxon>Pseudomonadati</taxon>
        <taxon>Gemmatimonadota</taxon>
        <taxon>Gemmatimonadia</taxon>
        <taxon>Gemmatimonadales</taxon>
        <taxon>Gemmatimonadaceae</taxon>
        <taxon>Gemmatimonas</taxon>
    </lineage>
</organism>
<comment type="caution">
    <text evidence="4">The sequence shown here is derived from an EMBL/GenBank/DDBJ whole genome shotgun (WGS) entry which is preliminary data.</text>
</comment>
<feature type="domain" description="Peptidase S12 Pab87-related C-terminal" evidence="3">
    <location>
        <begin position="415"/>
        <end position="493"/>
    </location>
</feature>
<dbReference type="InterPro" id="IPR050491">
    <property type="entry name" value="AmpC-like"/>
</dbReference>
<dbReference type="Pfam" id="PF11954">
    <property type="entry name" value="DUF3471"/>
    <property type="match status" value="1"/>
</dbReference>
<evidence type="ECO:0000259" key="2">
    <source>
        <dbReference type="Pfam" id="PF00144"/>
    </source>
</evidence>
<dbReference type="PANTHER" id="PTHR46825:SF15">
    <property type="entry name" value="BETA-LACTAMASE-RELATED DOMAIN-CONTAINING PROTEIN"/>
    <property type="match status" value="1"/>
</dbReference>
<feature type="chain" id="PRO_5017705792" evidence="1">
    <location>
        <begin position="32"/>
        <end position="505"/>
    </location>
</feature>
<accession>A0A3D4V8A2</accession>
<dbReference type="AlphaFoldDB" id="A0A3D4V8A2"/>
<keyword evidence="4" id="KW-0378">Hydrolase</keyword>
<feature type="signal peptide" evidence="1">
    <location>
        <begin position="1"/>
        <end position="31"/>
    </location>
</feature>
<dbReference type="EMBL" id="DPIY01000009">
    <property type="protein sequence ID" value="HCT57366.1"/>
    <property type="molecule type" value="Genomic_DNA"/>
</dbReference>
<gene>
    <name evidence="4" type="ORF">DGD08_09175</name>
</gene>
<evidence type="ECO:0000313" key="4">
    <source>
        <dbReference type="EMBL" id="HCT57366.1"/>
    </source>
</evidence>
<evidence type="ECO:0000256" key="1">
    <source>
        <dbReference type="SAM" id="SignalP"/>
    </source>
</evidence>
<keyword evidence="1" id="KW-0732">Signal</keyword>
<sequence>MNSTRLRSFASTVRLLALLAALALPMAPAAAQRDVITRLDTDIATAVKAWKTAGLAVSIVRNDSVLLAKGYGLGEIGKPTAVDADTRFAIGSTTKAMTSLALGMLVDEGKVRWDAPVIEYLPAFKLSDPWVTRELTIRDILTHRAGLGNADLLWTGTDFSTEEILRRIGTVQPAYSFRSGWIYQNIMYAVAGAVVEAASGQTWDAFLEQRLFAPLGMNSTITRLSKIEGKPNVASPHGLVNDSIRLIENRAVDPVAAAGSVWSSVNDMAKWMRFVLDSGRVNGKRLVSETTFRTWLSPQVVADPATYPALALSRPHFFLYGLGWFLQDYNGQAVAMHTGSIDGMSAIIGLIPDKRLGVYVLANTDHVELRHAIMYEVFDRLGGAAGAKKRDWSADLLTLLSSESQRASQPQRAIDTKPSLPLASYVATYRNPTYGDVVITLADQTLHARFGNLYDGDLSHWQYETFRARWTGRGEGNLTFRPDGTGRIIGLQLLGNTFTRIAPAR</sequence>
<evidence type="ECO:0000259" key="3">
    <source>
        <dbReference type="Pfam" id="PF11954"/>
    </source>
</evidence>
<dbReference type="GO" id="GO:0016787">
    <property type="term" value="F:hydrolase activity"/>
    <property type="evidence" value="ECO:0007669"/>
    <property type="project" value="UniProtKB-KW"/>
</dbReference>
<dbReference type="Gene3D" id="3.40.710.10">
    <property type="entry name" value="DD-peptidase/beta-lactamase superfamily"/>
    <property type="match status" value="1"/>
</dbReference>
<dbReference type="Pfam" id="PF00144">
    <property type="entry name" value="Beta-lactamase"/>
    <property type="match status" value="1"/>
</dbReference>
<dbReference type="InterPro" id="IPR021860">
    <property type="entry name" value="Peptidase_S12_Pab87-rel_C"/>
</dbReference>
<dbReference type="InterPro" id="IPR012338">
    <property type="entry name" value="Beta-lactam/transpept-like"/>
</dbReference>
<proteinExistence type="predicted"/>
<dbReference type="PANTHER" id="PTHR46825">
    <property type="entry name" value="D-ALANYL-D-ALANINE-CARBOXYPEPTIDASE/ENDOPEPTIDASE AMPH"/>
    <property type="match status" value="1"/>
</dbReference>
<evidence type="ECO:0000313" key="5">
    <source>
        <dbReference type="Proteomes" id="UP000264071"/>
    </source>
</evidence>
<name>A0A3D4V8A2_9BACT</name>
<dbReference type="InterPro" id="IPR001466">
    <property type="entry name" value="Beta-lactam-related"/>
</dbReference>
<reference evidence="4 5" key="1">
    <citation type="journal article" date="2018" name="Nat. Biotechnol.">
        <title>A standardized bacterial taxonomy based on genome phylogeny substantially revises the tree of life.</title>
        <authorList>
            <person name="Parks D.H."/>
            <person name="Chuvochina M."/>
            <person name="Waite D.W."/>
            <person name="Rinke C."/>
            <person name="Skarshewski A."/>
            <person name="Chaumeil P.A."/>
            <person name="Hugenholtz P."/>
        </authorList>
    </citation>
    <scope>NUCLEOTIDE SEQUENCE [LARGE SCALE GENOMIC DNA]</scope>
    <source>
        <strain evidence="4">UBA8844</strain>
    </source>
</reference>
<feature type="domain" description="Beta-lactamase-related" evidence="2">
    <location>
        <begin position="45"/>
        <end position="367"/>
    </location>
</feature>
<dbReference type="SUPFAM" id="SSF56601">
    <property type="entry name" value="beta-lactamase/transpeptidase-like"/>
    <property type="match status" value="1"/>
</dbReference>
<dbReference type="Proteomes" id="UP000264071">
    <property type="component" value="Unassembled WGS sequence"/>
</dbReference>
<dbReference type="OMA" id="YRDPWYG"/>
<protein>
    <submittedName>
        <fullName evidence="4">Serine hydrolase</fullName>
    </submittedName>
</protein>
<dbReference type="Gene3D" id="2.40.128.600">
    <property type="match status" value="1"/>
</dbReference>